<reference evidence="1" key="1">
    <citation type="submission" date="2010-05" db="EMBL/GenBank/DDBJ databases">
        <title>The Genome Sequence of Magnaporthe poae strain ATCC 64411.</title>
        <authorList>
            <consortium name="The Broad Institute Genome Sequencing Platform"/>
            <consortium name="Broad Institute Genome Sequencing Center for Infectious Disease"/>
            <person name="Ma L.-J."/>
            <person name="Dead R."/>
            <person name="Young S."/>
            <person name="Zeng Q."/>
            <person name="Koehrsen M."/>
            <person name="Alvarado L."/>
            <person name="Berlin A."/>
            <person name="Chapman S.B."/>
            <person name="Chen Z."/>
            <person name="Freedman E."/>
            <person name="Gellesch M."/>
            <person name="Goldberg J."/>
            <person name="Griggs A."/>
            <person name="Gujja S."/>
            <person name="Heilman E.R."/>
            <person name="Heiman D."/>
            <person name="Hepburn T."/>
            <person name="Howarth C."/>
            <person name="Jen D."/>
            <person name="Larson L."/>
            <person name="Mehta T."/>
            <person name="Neiman D."/>
            <person name="Pearson M."/>
            <person name="Roberts A."/>
            <person name="Saif S."/>
            <person name="Shea T."/>
            <person name="Shenoy N."/>
            <person name="Sisk P."/>
            <person name="Stolte C."/>
            <person name="Sykes S."/>
            <person name="Walk T."/>
            <person name="White J."/>
            <person name="Yandava C."/>
            <person name="Haas B."/>
            <person name="Nusbaum C."/>
            <person name="Birren B."/>
        </authorList>
    </citation>
    <scope>NUCLEOTIDE SEQUENCE</scope>
    <source>
        <strain evidence="1">ATCC 64411</strain>
    </source>
</reference>
<proteinExistence type="predicted"/>
<reference evidence="2" key="4">
    <citation type="journal article" date="2015" name="G3 (Bethesda)">
        <title>Genome sequences of three phytopathogenic species of the Magnaporthaceae family of fungi.</title>
        <authorList>
            <person name="Okagaki L.H."/>
            <person name="Nunes C.C."/>
            <person name="Sailsbery J."/>
            <person name="Clay B."/>
            <person name="Brown D."/>
            <person name="John T."/>
            <person name="Oh Y."/>
            <person name="Young N."/>
            <person name="Fitzgerald M."/>
            <person name="Haas B.J."/>
            <person name="Zeng Q."/>
            <person name="Young S."/>
            <person name="Adiconis X."/>
            <person name="Fan L."/>
            <person name="Levin J.Z."/>
            <person name="Mitchell T.K."/>
            <person name="Okubara P.A."/>
            <person name="Farman M.L."/>
            <person name="Kohn L.M."/>
            <person name="Birren B."/>
            <person name="Ma L.-J."/>
            <person name="Dean R.A."/>
        </authorList>
    </citation>
    <scope>NUCLEOTIDE SEQUENCE</scope>
    <source>
        <strain evidence="2">ATCC 64411 / 73-15</strain>
    </source>
</reference>
<evidence type="ECO:0000313" key="2">
    <source>
        <dbReference type="EnsemblFungi" id="MAPG_06656T0"/>
    </source>
</evidence>
<protein>
    <submittedName>
        <fullName evidence="1 2">Uncharacterized protein</fullName>
    </submittedName>
</protein>
<keyword evidence="3" id="KW-1185">Reference proteome</keyword>
<dbReference type="EMBL" id="GL876970">
    <property type="protein sequence ID" value="KLU87661.1"/>
    <property type="molecule type" value="Genomic_DNA"/>
</dbReference>
<reference evidence="1" key="3">
    <citation type="submission" date="2011-03" db="EMBL/GenBank/DDBJ databases">
        <title>Annotation of Magnaporthe poae ATCC 64411.</title>
        <authorList>
            <person name="Ma L.-J."/>
            <person name="Dead R."/>
            <person name="Young S.K."/>
            <person name="Zeng Q."/>
            <person name="Gargeya S."/>
            <person name="Fitzgerald M."/>
            <person name="Haas B."/>
            <person name="Abouelleil A."/>
            <person name="Alvarado L."/>
            <person name="Arachchi H.M."/>
            <person name="Berlin A."/>
            <person name="Brown A."/>
            <person name="Chapman S.B."/>
            <person name="Chen Z."/>
            <person name="Dunbar C."/>
            <person name="Freedman E."/>
            <person name="Gearin G."/>
            <person name="Gellesch M."/>
            <person name="Goldberg J."/>
            <person name="Griggs A."/>
            <person name="Gujja S."/>
            <person name="Heiman D."/>
            <person name="Howarth C."/>
            <person name="Larson L."/>
            <person name="Lui A."/>
            <person name="MacDonald P.J.P."/>
            <person name="Mehta T."/>
            <person name="Montmayeur A."/>
            <person name="Murphy C."/>
            <person name="Neiman D."/>
            <person name="Pearson M."/>
            <person name="Priest M."/>
            <person name="Roberts A."/>
            <person name="Saif S."/>
            <person name="Shea T."/>
            <person name="Shenoy N."/>
            <person name="Sisk P."/>
            <person name="Stolte C."/>
            <person name="Sykes S."/>
            <person name="Yandava C."/>
            <person name="Wortman J."/>
            <person name="Nusbaum C."/>
            <person name="Birren B."/>
        </authorList>
    </citation>
    <scope>NUCLEOTIDE SEQUENCE</scope>
    <source>
        <strain evidence="1">ATCC 64411</strain>
    </source>
</reference>
<dbReference type="VEuPathDB" id="FungiDB:MAPG_06656"/>
<evidence type="ECO:0000313" key="1">
    <source>
        <dbReference type="EMBL" id="KLU87661.1"/>
    </source>
</evidence>
<dbReference type="Proteomes" id="UP000011715">
    <property type="component" value="Unassembled WGS sequence"/>
</dbReference>
<accession>A0A0C4E2L5</accession>
<gene>
    <name evidence="1" type="ORF">MAPG_06656</name>
</gene>
<dbReference type="EMBL" id="ADBL01001609">
    <property type="status" value="NOT_ANNOTATED_CDS"/>
    <property type="molecule type" value="Genomic_DNA"/>
</dbReference>
<name>A0A0C4E2L5_MAGP6</name>
<sequence>MVVCCGLCAVGRATRVCKQAVIQSGISPGLWRSQVIKSRRGCKVQDQKKKPRAQKRVSRAREWLAKQTNTAQRSSSITLQLHTHSALEICLLAGPPNHGADYPIGMEGPKKRDGCDSRAAFRVCLQPD</sequence>
<dbReference type="EnsemblFungi" id="MAPG_06656T0">
    <property type="protein sequence ID" value="MAPG_06656T0"/>
    <property type="gene ID" value="MAPG_06656"/>
</dbReference>
<reference evidence="2" key="5">
    <citation type="submission" date="2015-06" db="UniProtKB">
        <authorList>
            <consortium name="EnsemblFungi"/>
        </authorList>
    </citation>
    <scope>IDENTIFICATION</scope>
    <source>
        <strain evidence="2">ATCC 64411</strain>
    </source>
</reference>
<reference evidence="3" key="2">
    <citation type="submission" date="2010-05" db="EMBL/GenBank/DDBJ databases">
        <title>The genome sequence of Magnaporthe poae strain ATCC 64411.</title>
        <authorList>
            <person name="Ma L.-J."/>
            <person name="Dead R."/>
            <person name="Young S."/>
            <person name="Zeng Q."/>
            <person name="Koehrsen M."/>
            <person name="Alvarado L."/>
            <person name="Berlin A."/>
            <person name="Chapman S.B."/>
            <person name="Chen Z."/>
            <person name="Freedman E."/>
            <person name="Gellesch M."/>
            <person name="Goldberg J."/>
            <person name="Griggs A."/>
            <person name="Gujja S."/>
            <person name="Heilman E.R."/>
            <person name="Heiman D."/>
            <person name="Hepburn T."/>
            <person name="Howarth C."/>
            <person name="Jen D."/>
            <person name="Larson L."/>
            <person name="Mehta T."/>
            <person name="Neiman D."/>
            <person name="Pearson M."/>
            <person name="Roberts A."/>
            <person name="Saif S."/>
            <person name="Shea T."/>
            <person name="Shenoy N."/>
            <person name="Sisk P."/>
            <person name="Stolte C."/>
            <person name="Sykes S."/>
            <person name="Walk T."/>
            <person name="White J."/>
            <person name="Yandava C."/>
            <person name="Haas B."/>
            <person name="Nusbaum C."/>
            <person name="Birren B."/>
        </authorList>
    </citation>
    <scope>NUCLEOTIDE SEQUENCE [LARGE SCALE GENOMIC DNA]</scope>
    <source>
        <strain evidence="3">ATCC 64411 / 73-15</strain>
    </source>
</reference>
<evidence type="ECO:0000313" key="3">
    <source>
        <dbReference type="Proteomes" id="UP000011715"/>
    </source>
</evidence>
<dbReference type="AlphaFoldDB" id="A0A0C4E2L5"/>
<organism evidence="2 3">
    <name type="scientific">Magnaporthiopsis poae (strain ATCC 64411 / 73-15)</name>
    <name type="common">Kentucky bluegrass fungus</name>
    <name type="synonym">Magnaporthe poae</name>
    <dbReference type="NCBI Taxonomy" id="644358"/>
    <lineage>
        <taxon>Eukaryota</taxon>
        <taxon>Fungi</taxon>
        <taxon>Dikarya</taxon>
        <taxon>Ascomycota</taxon>
        <taxon>Pezizomycotina</taxon>
        <taxon>Sordariomycetes</taxon>
        <taxon>Sordariomycetidae</taxon>
        <taxon>Magnaporthales</taxon>
        <taxon>Magnaporthaceae</taxon>
        <taxon>Magnaporthiopsis</taxon>
    </lineage>
</organism>